<organism evidence="7">
    <name type="scientific">Deinococcus sp. VB142</name>
    <dbReference type="NCBI Taxonomy" id="3112952"/>
    <lineage>
        <taxon>Bacteria</taxon>
        <taxon>Thermotogati</taxon>
        <taxon>Deinococcota</taxon>
        <taxon>Deinococci</taxon>
        <taxon>Deinococcales</taxon>
        <taxon>Deinococcaceae</taxon>
        <taxon>Deinococcus</taxon>
    </lineage>
</organism>
<protein>
    <recommendedName>
        <fullName evidence="5">Putative pre-16S rRNA nuclease</fullName>
        <ecNumber evidence="5">3.1.-.-</ecNumber>
    </recommendedName>
</protein>
<dbReference type="InterPro" id="IPR005227">
    <property type="entry name" value="YqgF"/>
</dbReference>
<accession>A0AAU6PZN6</accession>
<reference evidence="7" key="1">
    <citation type="submission" date="2024-03" db="EMBL/GenBank/DDBJ databases">
        <title>Deinococcus weizhi sp. nov., isolated from human skin.</title>
        <authorList>
            <person name="Wei Z."/>
            <person name="Tian F."/>
            <person name="Yang C."/>
            <person name="Xin L.T."/>
            <person name="Wen Z.J."/>
            <person name="Lan K.C."/>
            <person name="Yu L."/>
            <person name="Zhe W."/>
            <person name="Dan F.D."/>
            <person name="Jun W."/>
            <person name="Rui Z."/>
            <person name="Yong X.J."/>
            <person name="Ting Y."/>
            <person name="Wei X."/>
            <person name="Xu Z.G."/>
            <person name="Xin Z."/>
            <person name="Dong F.G."/>
            <person name="Ni X.M."/>
            <person name="Zheng M.G."/>
            <person name="Chun Y."/>
            <person name="Qian W.X."/>
        </authorList>
    </citation>
    <scope>NUCLEOTIDE SEQUENCE</scope>
    <source>
        <strain evidence="7">VB142</strain>
    </source>
</reference>
<dbReference type="NCBIfam" id="TIGR00250">
    <property type="entry name" value="RNAse_H_YqgF"/>
    <property type="match status" value="1"/>
</dbReference>
<keyword evidence="3 5" id="KW-0540">Nuclease</keyword>
<evidence type="ECO:0000313" key="7">
    <source>
        <dbReference type="EMBL" id="WYF43779.1"/>
    </source>
</evidence>
<evidence type="ECO:0000259" key="6">
    <source>
        <dbReference type="SMART" id="SM00732"/>
    </source>
</evidence>
<gene>
    <name evidence="7" type="primary">ruvX</name>
    <name evidence="7" type="ORF">WDJ50_10170</name>
</gene>
<comment type="subcellular location">
    <subcellularLocation>
        <location evidence="5">Cytoplasm</location>
    </subcellularLocation>
</comment>
<evidence type="ECO:0000256" key="2">
    <source>
        <dbReference type="ARBA" id="ARBA00022517"/>
    </source>
</evidence>
<dbReference type="SUPFAM" id="SSF53098">
    <property type="entry name" value="Ribonuclease H-like"/>
    <property type="match status" value="1"/>
</dbReference>
<dbReference type="GO" id="GO:0000967">
    <property type="term" value="P:rRNA 5'-end processing"/>
    <property type="evidence" value="ECO:0007669"/>
    <property type="project" value="UniProtKB-UniRule"/>
</dbReference>
<comment type="function">
    <text evidence="5">Could be a nuclease involved in processing of the 5'-end of pre-16S rRNA.</text>
</comment>
<evidence type="ECO:0000256" key="4">
    <source>
        <dbReference type="ARBA" id="ARBA00022801"/>
    </source>
</evidence>
<dbReference type="PANTHER" id="PTHR33317:SF4">
    <property type="entry name" value="POLYNUCLEOTIDYL TRANSFERASE, RIBONUCLEASE H-LIKE SUPERFAMILY PROTEIN"/>
    <property type="match status" value="1"/>
</dbReference>
<name>A0AAU6PZN6_9DEIO</name>
<keyword evidence="4 5" id="KW-0378">Hydrolase</keyword>
<evidence type="ECO:0000256" key="1">
    <source>
        <dbReference type="ARBA" id="ARBA00022490"/>
    </source>
</evidence>
<evidence type="ECO:0000256" key="3">
    <source>
        <dbReference type="ARBA" id="ARBA00022722"/>
    </source>
</evidence>
<dbReference type="EC" id="3.1.-.-" evidence="5"/>
<keyword evidence="2 5" id="KW-0690">Ribosome biogenesis</keyword>
<sequence length="141" mass="15303">MSEPASPTVLALDVSKHRIGFAVSAGRLAFGRGSVDRKRLPLDLKAVRLKVEETGAGVLVLGLPLRTDGKPSPAADRVRAFGRVLIEKGYAVEYQDERFTTQRARALGVSDEDEAAAVQILELWLMNKFTTNSGLPSVNRV</sequence>
<dbReference type="GO" id="GO:0004518">
    <property type="term" value="F:nuclease activity"/>
    <property type="evidence" value="ECO:0007669"/>
    <property type="project" value="UniProtKB-KW"/>
</dbReference>
<dbReference type="GO" id="GO:0016788">
    <property type="term" value="F:hydrolase activity, acting on ester bonds"/>
    <property type="evidence" value="ECO:0007669"/>
    <property type="project" value="UniProtKB-UniRule"/>
</dbReference>
<dbReference type="InterPro" id="IPR012337">
    <property type="entry name" value="RNaseH-like_sf"/>
</dbReference>
<dbReference type="Gene3D" id="3.30.420.140">
    <property type="entry name" value="YqgF/RNase H-like domain"/>
    <property type="match status" value="1"/>
</dbReference>
<dbReference type="InterPro" id="IPR037027">
    <property type="entry name" value="YqgF/RNaseH-like_dom_sf"/>
</dbReference>
<evidence type="ECO:0000256" key="5">
    <source>
        <dbReference type="HAMAP-Rule" id="MF_00651"/>
    </source>
</evidence>
<keyword evidence="1 5" id="KW-0963">Cytoplasm</keyword>
<dbReference type="EMBL" id="CP149782">
    <property type="protein sequence ID" value="WYF43779.1"/>
    <property type="molecule type" value="Genomic_DNA"/>
</dbReference>
<dbReference type="GO" id="GO:0005829">
    <property type="term" value="C:cytosol"/>
    <property type="evidence" value="ECO:0007669"/>
    <property type="project" value="TreeGrafter"/>
</dbReference>
<dbReference type="PANTHER" id="PTHR33317">
    <property type="entry name" value="POLYNUCLEOTIDYL TRANSFERASE, RIBONUCLEASE H-LIKE SUPERFAMILY PROTEIN"/>
    <property type="match status" value="1"/>
</dbReference>
<dbReference type="Pfam" id="PF03652">
    <property type="entry name" value="RuvX"/>
    <property type="match status" value="1"/>
</dbReference>
<proteinExistence type="inferred from homology"/>
<dbReference type="SMART" id="SM00732">
    <property type="entry name" value="YqgFc"/>
    <property type="match status" value="1"/>
</dbReference>
<dbReference type="CDD" id="cd16964">
    <property type="entry name" value="YqgF"/>
    <property type="match status" value="1"/>
</dbReference>
<dbReference type="HAMAP" id="MF_00651">
    <property type="entry name" value="Nuclease_YqgF"/>
    <property type="match status" value="1"/>
</dbReference>
<dbReference type="RefSeq" id="WP_339094747.1">
    <property type="nucleotide sequence ID" value="NZ_CP149782.1"/>
</dbReference>
<dbReference type="AlphaFoldDB" id="A0AAU6PZN6"/>
<comment type="similarity">
    <text evidence="5">Belongs to the YqgF HJR family.</text>
</comment>
<feature type="domain" description="YqgF/RNase H-like" evidence="6">
    <location>
        <begin position="7"/>
        <end position="104"/>
    </location>
</feature>
<dbReference type="InterPro" id="IPR006641">
    <property type="entry name" value="YqgF/RNaseH-like_dom"/>
</dbReference>